<feature type="domain" description="CCHC-type" evidence="3">
    <location>
        <begin position="161"/>
        <end position="175"/>
    </location>
</feature>
<dbReference type="STRING" id="4097.A0A1S3XUD2"/>
<evidence type="ECO:0000256" key="2">
    <source>
        <dbReference type="SAM" id="MobiDB-lite"/>
    </source>
</evidence>
<keyword evidence="1" id="KW-0862">Zinc</keyword>
<proteinExistence type="predicted"/>
<dbReference type="SMART" id="SM00343">
    <property type="entry name" value="ZnF_C2HC"/>
    <property type="match status" value="1"/>
</dbReference>
<dbReference type="InterPro" id="IPR054722">
    <property type="entry name" value="PolX-like_BBD"/>
</dbReference>
<organism evidence="4">
    <name type="scientific">Nicotiana tabacum</name>
    <name type="common">Common tobacco</name>
    <dbReference type="NCBI Taxonomy" id="4097"/>
    <lineage>
        <taxon>Eukaryota</taxon>
        <taxon>Viridiplantae</taxon>
        <taxon>Streptophyta</taxon>
        <taxon>Embryophyta</taxon>
        <taxon>Tracheophyta</taxon>
        <taxon>Spermatophyta</taxon>
        <taxon>Magnoliopsida</taxon>
        <taxon>eudicotyledons</taxon>
        <taxon>Gunneridae</taxon>
        <taxon>Pentapetalae</taxon>
        <taxon>asterids</taxon>
        <taxon>lamiids</taxon>
        <taxon>Solanales</taxon>
        <taxon>Solanaceae</taxon>
        <taxon>Nicotianoideae</taxon>
        <taxon>Nicotianeae</taxon>
        <taxon>Nicotiana</taxon>
    </lineage>
</organism>
<keyword evidence="1" id="KW-0863">Zinc-finger</keyword>
<keyword evidence="1" id="KW-0479">Metal-binding</keyword>
<gene>
    <name evidence="4" type="primary">LOC107768901</name>
</gene>
<dbReference type="GO" id="GO:0003676">
    <property type="term" value="F:nucleic acid binding"/>
    <property type="evidence" value="ECO:0007669"/>
    <property type="project" value="InterPro"/>
</dbReference>
<feature type="region of interest" description="Disordered" evidence="2">
    <location>
        <begin position="245"/>
        <end position="295"/>
    </location>
</feature>
<dbReference type="Pfam" id="PF14223">
    <property type="entry name" value="Retrotran_gag_2"/>
    <property type="match status" value="1"/>
</dbReference>
<dbReference type="KEGG" id="nta:107768901"/>
<dbReference type="GO" id="GO:0008270">
    <property type="term" value="F:zinc ion binding"/>
    <property type="evidence" value="ECO:0007669"/>
    <property type="project" value="UniProtKB-KW"/>
</dbReference>
<dbReference type="RefSeq" id="XP_016443551.1">
    <property type="nucleotide sequence ID" value="XM_016588065.1"/>
</dbReference>
<dbReference type="Pfam" id="PF22936">
    <property type="entry name" value="Pol_BBD"/>
    <property type="match status" value="1"/>
</dbReference>
<evidence type="ECO:0000256" key="1">
    <source>
        <dbReference type="PROSITE-ProRule" id="PRU00047"/>
    </source>
</evidence>
<dbReference type="InterPro" id="IPR036875">
    <property type="entry name" value="Znf_CCHC_sf"/>
</dbReference>
<dbReference type="AlphaFoldDB" id="A0A1S3XUD2"/>
<reference evidence="4" key="1">
    <citation type="submission" date="2025-08" db="UniProtKB">
        <authorList>
            <consortium name="RefSeq"/>
        </authorList>
    </citation>
    <scope>IDENTIFICATION</scope>
</reference>
<dbReference type="PANTHER" id="PTHR34676:SF15">
    <property type="entry name" value="ZINC FINGER, CCHC-TYPE-RELATED"/>
    <property type="match status" value="1"/>
</dbReference>
<protein>
    <recommendedName>
        <fullName evidence="3">CCHC-type domain-containing protein</fullName>
    </recommendedName>
</protein>
<accession>A0A1S3XUD2</accession>
<dbReference type="SUPFAM" id="SSF57756">
    <property type="entry name" value="Retrovirus zinc finger-like domains"/>
    <property type="match status" value="1"/>
</dbReference>
<dbReference type="PANTHER" id="PTHR34676">
    <property type="entry name" value="DUF4219 DOMAIN-CONTAINING PROTEIN-RELATED"/>
    <property type="match status" value="1"/>
</dbReference>
<dbReference type="Gene3D" id="4.10.60.10">
    <property type="entry name" value="Zinc finger, CCHC-type"/>
    <property type="match status" value="1"/>
</dbReference>
<feature type="compositionally biased region" description="Low complexity" evidence="2">
    <location>
        <begin position="252"/>
        <end position="263"/>
    </location>
</feature>
<dbReference type="PROSITE" id="PS50158">
    <property type="entry name" value="ZF_CCHC"/>
    <property type="match status" value="1"/>
</dbReference>
<dbReference type="PaxDb" id="4097-A0A1S3XUD2"/>
<name>A0A1S3XUD2_TOBAC</name>
<evidence type="ECO:0000259" key="3">
    <source>
        <dbReference type="PROSITE" id="PS50158"/>
    </source>
</evidence>
<dbReference type="OrthoDB" id="1306361at2759"/>
<dbReference type="InterPro" id="IPR001878">
    <property type="entry name" value="Znf_CCHC"/>
</dbReference>
<sequence>MLVHDYELFSMKEGEYIEEMFVRFSKIISDLKAFGKPYTSGDQVRKILRSLPTTWQTKVVTLESQDLNKLSYDELRGELIAFERTHLKKTNQEEKMKIVAFKTSTEMVENEIDDPEALQEEIAMMSRNMDGLMRRYRNTKKERFPPRRSRQYNEQDKNDGKCYECGKFGHIQAECLELKRKISRGFNKNKTFGSWSDEDDSDHEEITNLCFMTILENEMKKTLGCWTDEDVSDDENENCFMARGETSELNSMRKSSSHSSVRSNQTTYKSTGKEPARTRSTSSNTYERPISGSDEHHRVSRKVKWYLDSACSSHMTGDKNLFKEVTKIDRGSVKFGDDSKGNIVGTGTIPFNNNCDITEEELEELD</sequence>
<evidence type="ECO:0000313" key="4">
    <source>
        <dbReference type="RefSeq" id="XP_016443551.1"/>
    </source>
</evidence>